<sequence>MDSNINTLHHLQQMRVRAVEKLVGQVGQQKQQCQRFQKNVSALTGLYDNTPEAAGDCAVLMNNQSRYKHHLQRIVDWQKQEQILAEKQLFILNKQLLVEACKEKAVDVLLAAQRLEYCKMRDRKEQKLTDAASVQCWLRQRSKIL</sequence>
<dbReference type="EMBL" id="CP165628">
    <property type="protein sequence ID" value="XDU72597.1"/>
    <property type="molecule type" value="Genomic_DNA"/>
</dbReference>
<dbReference type="GO" id="GO:0009288">
    <property type="term" value="C:bacterial-type flagellum"/>
    <property type="evidence" value="ECO:0007669"/>
    <property type="project" value="InterPro"/>
</dbReference>
<dbReference type="NCBIfam" id="TIGR02473">
    <property type="entry name" value="flagell_FliJ"/>
    <property type="match status" value="1"/>
</dbReference>
<accession>A0AB39VSF4</accession>
<dbReference type="AlphaFoldDB" id="A0AB39VSF4"/>
<reference evidence="1" key="1">
    <citation type="submission" date="2024-07" db="EMBL/GenBank/DDBJ databases">
        <authorList>
            <person name="Biller S.J."/>
        </authorList>
    </citation>
    <scope>NUCLEOTIDE SEQUENCE</scope>
    <source>
        <strain evidence="1">WC2420</strain>
    </source>
</reference>
<evidence type="ECO:0000313" key="1">
    <source>
        <dbReference type="EMBL" id="XDU72597.1"/>
    </source>
</evidence>
<gene>
    <name evidence="1" type="primary">fliJ</name>
    <name evidence="1" type="ORF">AB3G37_00230</name>
</gene>
<name>A0AB39VSF4_9GAMM</name>
<proteinExistence type="predicted"/>
<dbReference type="RefSeq" id="WP_369789339.1">
    <property type="nucleotide sequence ID" value="NZ_CP165628.1"/>
</dbReference>
<dbReference type="GO" id="GO:0071973">
    <property type="term" value="P:bacterial-type flagellum-dependent cell motility"/>
    <property type="evidence" value="ECO:0007669"/>
    <property type="project" value="InterPro"/>
</dbReference>
<organism evidence="1">
    <name type="scientific">Rouxiella sp. WC2420</name>
    <dbReference type="NCBI Taxonomy" id="3234145"/>
    <lineage>
        <taxon>Bacteria</taxon>
        <taxon>Pseudomonadati</taxon>
        <taxon>Pseudomonadota</taxon>
        <taxon>Gammaproteobacteria</taxon>
        <taxon>Enterobacterales</taxon>
        <taxon>Yersiniaceae</taxon>
        <taxon>Rouxiella</taxon>
    </lineage>
</organism>
<dbReference type="Pfam" id="PF02050">
    <property type="entry name" value="FliJ"/>
    <property type="match status" value="1"/>
</dbReference>
<protein>
    <submittedName>
        <fullName evidence="1">Flagellar export protein FliJ</fullName>
    </submittedName>
</protein>
<keyword evidence="1" id="KW-0966">Cell projection</keyword>
<keyword evidence="1" id="KW-0969">Cilium</keyword>
<dbReference type="InterPro" id="IPR012823">
    <property type="entry name" value="Flagell_FliJ"/>
</dbReference>
<keyword evidence="1" id="KW-0282">Flagellum</keyword>